<dbReference type="PANTHER" id="PTHR37984">
    <property type="entry name" value="PROTEIN CBG26694"/>
    <property type="match status" value="1"/>
</dbReference>
<dbReference type="Gene3D" id="3.30.70.270">
    <property type="match status" value="2"/>
</dbReference>
<dbReference type="PANTHER" id="PTHR37984:SF5">
    <property type="entry name" value="PROTEIN NYNRIN-LIKE"/>
    <property type="match status" value="1"/>
</dbReference>
<dbReference type="EMBL" id="CANTFM010000086">
    <property type="protein sequence ID" value="CAI5710852.1"/>
    <property type="molecule type" value="Genomic_DNA"/>
</dbReference>
<dbReference type="SUPFAM" id="SSF56672">
    <property type="entry name" value="DNA/RNA polymerases"/>
    <property type="match status" value="1"/>
</dbReference>
<dbReference type="Pfam" id="PF00078">
    <property type="entry name" value="RVT_1"/>
    <property type="match status" value="1"/>
</dbReference>
<accession>A0AAV0SYE9</accession>
<organism evidence="3 4">
    <name type="scientific">Peronospora destructor</name>
    <dbReference type="NCBI Taxonomy" id="86335"/>
    <lineage>
        <taxon>Eukaryota</taxon>
        <taxon>Sar</taxon>
        <taxon>Stramenopiles</taxon>
        <taxon>Oomycota</taxon>
        <taxon>Peronosporomycetes</taxon>
        <taxon>Peronosporales</taxon>
        <taxon>Peronosporaceae</taxon>
        <taxon>Peronospora</taxon>
    </lineage>
</organism>
<reference evidence="3" key="1">
    <citation type="submission" date="2022-12" db="EMBL/GenBank/DDBJ databases">
        <authorList>
            <person name="Webb A."/>
        </authorList>
    </citation>
    <scope>NUCLEOTIDE SEQUENCE</scope>
    <source>
        <strain evidence="3">Pd1</strain>
    </source>
</reference>
<keyword evidence="4" id="KW-1185">Reference proteome</keyword>
<dbReference type="InterPro" id="IPR000477">
    <property type="entry name" value="RT_dom"/>
</dbReference>
<dbReference type="AlphaFoldDB" id="A0AAV0SYE9"/>
<dbReference type="InterPro" id="IPR050951">
    <property type="entry name" value="Retrovirus_Pol_polyprotein"/>
</dbReference>
<gene>
    <name evidence="3" type="ORF">PDE001_LOCUS517</name>
</gene>
<dbReference type="Proteomes" id="UP001162029">
    <property type="component" value="Unassembled WGS sequence"/>
</dbReference>
<feature type="domain" description="Reverse transcriptase" evidence="2">
    <location>
        <begin position="175"/>
        <end position="252"/>
    </location>
</feature>
<evidence type="ECO:0000313" key="4">
    <source>
        <dbReference type="Proteomes" id="UP001162029"/>
    </source>
</evidence>
<name>A0AAV0SYE9_9STRA</name>
<dbReference type="InterPro" id="IPR043128">
    <property type="entry name" value="Rev_trsase/Diguanyl_cyclase"/>
</dbReference>
<evidence type="ECO:0000256" key="1">
    <source>
        <dbReference type="SAM" id="MobiDB-lite"/>
    </source>
</evidence>
<evidence type="ECO:0000313" key="3">
    <source>
        <dbReference type="EMBL" id="CAI5710852.1"/>
    </source>
</evidence>
<protein>
    <recommendedName>
        <fullName evidence="2">Reverse transcriptase domain-containing protein</fullName>
    </recommendedName>
</protein>
<proteinExistence type="predicted"/>
<dbReference type="InterPro" id="IPR043502">
    <property type="entry name" value="DNA/RNA_pol_sf"/>
</dbReference>
<feature type="region of interest" description="Disordered" evidence="1">
    <location>
        <begin position="25"/>
        <end position="47"/>
    </location>
</feature>
<sequence>MRDLKDGGIEQVCLITDETMDSISAVSGGKLPSRPPSAKPKSAREERFTTQSWDALRESSNPFYDITREYSDVFPDKVPAGLLADRDVWHEIDFLPGSKYCVTRQWPLPRDQSRQLTISVRTDANRAMQRSLQCHRLDRRFLPDPDETERHTPHSGEYSKWYALAMAYATRTEDAPAPFNRMVSHVLRPLREFAPSFFDDIFVHSRAEGDLSAVEVHLRHLKQVFQVMRENELYENLKKCVFCAPEIVVLGCYVSKSGVRADPKKISSICSWPTPKNSIELRQWRGLANYLHKYTKDYAGSIQPLSSLLKKDATWTWRPEHQSAFDAVKKSWRRRQS</sequence>
<comment type="caution">
    <text evidence="3">The sequence shown here is derived from an EMBL/GenBank/DDBJ whole genome shotgun (WGS) entry which is preliminary data.</text>
</comment>
<evidence type="ECO:0000259" key="2">
    <source>
        <dbReference type="Pfam" id="PF00078"/>
    </source>
</evidence>